<sequence length="213" mass="23948">MQLYGKDSDYSILPTPRCFNLVELSSANSERERLRHLVQGWDPEGLIDCLDPISKHLLFGLALTVGSACGSHPPSREKCLAAFTATNKGKLMAGARAWSKHSHRSEEYENGGTKRMGWWGKPSGPVAGINEKSLELFERVMDGATWKNLHWLPHQILVYEVRVEEGYGMRWSQDRSGVGAVGGDLTEETEPPWTMRGFVEPMMENGHELGWRH</sequence>
<protein>
    <submittedName>
        <fullName evidence="1">Uncharacterized protein</fullName>
    </submittedName>
</protein>
<proteinExistence type="predicted"/>
<evidence type="ECO:0000313" key="2">
    <source>
        <dbReference type="Proteomes" id="UP000790377"/>
    </source>
</evidence>
<gene>
    <name evidence="1" type="ORF">BJ138DRAFT_1157046</name>
</gene>
<name>A0ACB8A6K4_9AGAM</name>
<keyword evidence="2" id="KW-1185">Reference proteome</keyword>
<reference evidence="1" key="1">
    <citation type="journal article" date="2021" name="New Phytol.">
        <title>Evolutionary innovations through gain and loss of genes in the ectomycorrhizal Boletales.</title>
        <authorList>
            <person name="Wu G."/>
            <person name="Miyauchi S."/>
            <person name="Morin E."/>
            <person name="Kuo A."/>
            <person name="Drula E."/>
            <person name="Varga T."/>
            <person name="Kohler A."/>
            <person name="Feng B."/>
            <person name="Cao Y."/>
            <person name="Lipzen A."/>
            <person name="Daum C."/>
            <person name="Hundley H."/>
            <person name="Pangilinan J."/>
            <person name="Johnson J."/>
            <person name="Barry K."/>
            <person name="LaButti K."/>
            <person name="Ng V."/>
            <person name="Ahrendt S."/>
            <person name="Min B."/>
            <person name="Choi I.G."/>
            <person name="Park H."/>
            <person name="Plett J.M."/>
            <person name="Magnuson J."/>
            <person name="Spatafora J.W."/>
            <person name="Nagy L.G."/>
            <person name="Henrissat B."/>
            <person name="Grigoriev I.V."/>
            <person name="Yang Z.L."/>
            <person name="Xu J."/>
            <person name="Martin F.M."/>
        </authorList>
    </citation>
    <scope>NUCLEOTIDE SEQUENCE</scope>
    <source>
        <strain evidence="1">ATCC 28755</strain>
    </source>
</reference>
<dbReference type="Proteomes" id="UP000790377">
    <property type="component" value="Unassembled WGS sequence"/>
</dbReference>
<evidence type="ECO:0000313" key="1">
    <source>
        <dbReference type="EMBL" id="KAH7908704.1"/>
    </source>
</evidence>
<comment type="caution">
    <text evidence="1">The sequence shown here is derived from an EMBL/GenBank/DDBJ whole genome shotgun (WGS) entry which is preliminary data.</text>
</comment>
<organism evidence="1 2">
    <name type="scientific">Hygrophoropsis aurantiaca</name>
    <dbReference type="NCBI Taxonomy" id="72124"/>
    <lineage>
        <taxon>Eukaryota</taxon>
        <taxon>Fungi</taxon>
        <taxon>Dikarya</taxon>
        <taxon>Basidiomycota</taxon>
        <taxon>Agaricomycotina</taxon>
        <taxon>Agaricomycetes</taxon>
        <taxon>Agaricomycetidae</taxon>
        <taxon>Boletales</taxon>
        <taxon>Coniophorineae</taxon>
        <taxon>Hygrophoropsidaceae</taxon>
        <taxon>Hygrophoropsis</taxon>
    </lineage>
</organism>
<dbReference type="EMBL" id="MU267803">
    <property type="protein sequence ID" value="KAH7908704.1"/>
    <property type="molecule type" value="Genomic_DNA"/>
</dbReference>
<accession>A0ACB8A6K4</accession>